<dbReference type="SMART" id="SM01012">
    <property type="entry name" value="ANTAR"/>
    <property type="match status" value="1"/>
</dbReference>
<organism evidence="2 3">
    <name type="scientific">Amycolatopsis speibonae</name>
    <dbReference type="NCBI Taxonomy" id="1450224"/>
    <lineage>
        <taxon>Bacteria</taxon>
        <taxon>Bacillati</taxon>
        <taxon>Actinomycetota</taxon>
        <taxon>Actinomycetes</taxon>
        <taxon>Pseudonocardiales</taxon>
        <taxon>Pseudonocardiaceae</taxon>
        <taxon>Amycolatopsis</taxon>
    </lineage>
</organism>
<reference evidence="3" key="1">
    <citation type="journal article" date="2019" name="Int. J. Syst. Evol. Microbiol.">
        <title>The Global Catalogue of Microorganisms (GCM) 10K type strain sequencing project: providing services to taxonomists for standard genome sequencing and annotation.</title>
        <authorList>
            <consortium name="The Broad Institute Genomics Platform"/>
            <consortium name="The Broad Institute Genome Sequencing Center for Infectious Disease"/>
            <person name="Wu L."/>
            <person name="Ma J."/>
        </authorList>
    </citation>
    <scope>NUCLEOTIDE SEQUENCE [LARGE SCALE GENOMIC DNA]</scope>
    <source>
        <strain evidence="3">CGMCC 4.7676</strain>
    </source>
</reference>
<dbReference type="InterPro" id="IPR036388">
    <property type="entry name" value="WH-like_DNA-bd_sf"/>
</dbReference>
<dbReference type="InterPro" id="IPR005561">
    <property type="entry name" value="ANTAR"/>
</dbReference>
<dbReference type="InterPro" id="IPR012074">
    <property type="entry name" value="GAF_ANTAR"/>
</dbReference>
<evidence type="ECO:0000259" key="1">
    <source>
        <dbReference type="PROSITE" id="PS50921"/>
    </source>
</evidence>
<evidence type="ECO:0000313" key="2">
    <source>
        <dbReference type="EMBL" id="MFC3454543.1"/>
    </source>
</evidence>
<name>A0ABV7P7V2_9PSEU</name>
<comment type="caution">
    <text evidence="2">The sequence shown here is derived from an EMBL/GenBank/DDBJ whole genome shotgun (WGS) entry which is preliminary data.</text>
</comment>
<protein>
    <submittedName>
        <fullName evidence="2">ANTAR domain-containing protein</fullName>
    </submittedName>
</protein>
<sequence>MITQRPRNCRTQEGRILMQKRERWVADTLVELSDTLVPALDPKNYWLCVANRYAQLVAASSVRLTAVGDRGDRPIVVHTDERLENPPLGEILAEEGPGIDCHEHDEPIVNVLLDEAKARWNRLAPAALSLGYRSAHAFQFSRREKVLGDVTILTTETTPLPVADLRIAVAFADAATIGMLNHRAIAGLTKTSEQLQGALDSRVIIEQAKGLVSTRLGVDPAEAFLVLRHYARSHNRRIGELCEQLVSRRMTASDLLKSLPKRSMRPDRRR</sequence>
<proteinExistence type="predicted"/>
<feature type="domain" description="ANTAR" evidence="1">
    <location>
        <begin position="185"/>
        <end position="246"/>
    </location>
</feature>
<dbReference type="PIRSF" id="PIRSF036625">
    <property type="entry name" value="GAF_ANTAR"/>
    <property type="match status" value="1"/>
</dbReference>
<dbReference type="SUPFAM" id="SSF52172">
    <property type="entry name" value="CheY-like"/>
    <property type="match status" value="1"/>
</dbReference>
<dbReference type="EMBL" id="JBHRWK010000068">
    <property type="protein sequence ID" value="MFC3454543.1"/>
    <property type="molecule type" value="Genomic_DNA"/>
</dbReference>
<keyword evidence="3" id="KW-1185">Reference proteome</keyword>
<dbReference type="InterPro" id="IPR011006">
    <property type="entry name" value="CheY-like_superfamily"/>
</dbReference>
<evidence type="ECO:0000313" key="3">
    <source>
        <dbReference type="Proteomes" id="UP001595645"/>
    </source>
</evidence>
<dbReference type="PROSITE" id="PS50921">
    <property type="entry name" value="ANTAR"/>
    <property type="match status" value="1"/>
</dbReference>
<dbReference type="Pfam" id="PF03861">
    <property type="entry name" value="ANTAR"/>
    <property type="match status" value="1"/>
</dbReference>
<dbReference type="Gene3D" id="1.10.10.10">
    <property type="entry name" value="Winged helix-like DNA-binding domain superfamily/Winged helix DNA-binding domain"/>
    <property type="match status" value="1"/>
</dbReference>
<gene>
    <name evidence="2" type="ORF">ACFOSH_34345</name>
</gene>
<accession>A0ABV7P7V2</accession>
<dbReference type="SUPFAM" id="SSF55781">
    <property type="entry name" value="GAF domain-like"/>
    <property type="match status" value="1"/>
</dbReference>
<dbReference type="Proteomes" id="UP001595645">
    <property type="component" value="Unassembled WGS sequence"/>
</dbReference>